<dbReference type="Gene3D" id="1.20.58.1880">
    <property type="match status" value="1"/>
</dbReference>
<gene>
    <name evidence="16" type="ORF">MERR_LOCUS11939</name>
</gene>
<keyword evidence="6" id="KW-0479">Metal-binding</keyword>
<feature type="region of interest" description="Disordered" evidence="14">
    <location>
        <begin position="1023"/>
        <end position="1046"/>
    </location>
</feature>
<evidence type="ECO:0000313" key="16">
    <source>
        <dbReference type="EMBL" id="CAA7024704.1"/>
    </source>
</evidence>
<evidence type="ECO:0000256" key="2">
    <source>
        <dbReference type="ARBA" id="ARBA00004123"/>
    </source>
</evidence>
<dbReference type="GO" id="GO:0005737">
    <property type="term" value="C:cytoplasm"/>
    <property type="evidence" value="ECO:0007669"/>
    <property type="project" value="UniProtKB-ARBA"/>
</dbReference>
<dbReference type="GO" id="GO:0046872">
    <property type="term" value="F:metal ion binding"/>
    <property type="evidence" value="ECO:0007669"/>
    <property type="project" value="UniProtKB-KW"/>
</dbReference>
<name>A0A6D2IDL4_9BRAS</name>
<evidence type="ECO:0000256" key="6">
    <source>
        <dbReference type="ARBA" id="ARBA00022723"/>
    </source>
</evidence>
<feature type="region of interest" description="Disordered" evidence="14">
    <location>
        <begin position="175"/>
        <end position="330"/>
    </location>
</feature>
<evidence type="ECO:0000256" key="8">
    <source>
        <dbReference type="ARBA" id="ARBA00022833"/>
    </source>
</evidence>
<keyword evidence="12" id="KW-0539">Nucleus</keyword>
<feature type="compositionally biased region" description="Basic and acidic residues" evidence="14">
    <location>
        <begin position="364"/>
        <end position="379"/>
    </location>
</feature>
<keyword evidence="11" id="KW-0804">Transcription</keyword>
<feature type="compositionally biased region" description="Polar residues" evidence="14">
    <location>
        <begin position="768"/>
        <end position="777"/>
    </location>
</feature>
<feature type="region of interest" description="Disordered" evidence="14">
    <location>
        <begin position="350"/>
        <end position="544"/>
    </location>
</feature>
<dbReference type="FunFam" id="3.40.50.150:FF:000299">
    <property type="entry name" value="S-adenosyl-L-methionine-dependent methyltransferases superfamily protein"/>
    <property type="match status" value="1"/>
</dbReference>
<evidence type="ECO:0000256" key="5">
    <source>
        <dbReference type="ARBA" id="ARBA00022491"/>
    </source>
</evidence>
<dbReference type="GO" id="GO:0006351">
    <property type="term" value="P:DNA-templated transcription"/>
    <property type="evidence" value="ECO:0007669"/>
    <property type="project" value="InterPro"/>
</dbReference>
<feature type="domain" description="DIRP" evidence="15">
    <location>
        <begin position="566"/>
        <end position="667"/>
    </location>
</feature>
<keyword evidence="7" id="KW-0378">Hydrolase</keyword>
<dbReference type="Pfam" id="PF06584">
    <property type="entry name" value="DIRP"/>
    <property type="match status" value="1"/>
</dbReference>
<feature type="region of interest" description="Disordered" evidence="14">
    <location>
        <begin position="847"/>
        <end position="884"/>
    </location>
</feature>
<comment type="similarity">
    <text evidence="3">Belongs to the histone deacetylase family. HD type 2 subfamily.</text>
</comment>
<comment type="subcellular location">
    <subcellularLocation>
        <location evidence="2">Nucleus</location>
    </subcellularLocation>
</comment>
<dbReference type="FunFam" id="3.40.800.20:FF:000014">
    <property type="entry name" value="Histone deacetylase 15"/>
    <property type="match status" value="1"/>
</dbReference>
<dbReference type="InterPro" id="IPR023801">
    <property type="entry name" value="His_deacetylse_dom"/>
</dbReference>
<keyword evidence="5" id="KW-0678">Repressor</keyword>
<evidence type="ECO:0000256" key="10">
    <source>
        <dbReference type="ARBA" id="ARBA00023015"/>
    </source>
</evidence>
<keyword evidence="9" id="KW-0156">Chromatin regulator</keyword>
<reference evidence="16" key="1">
    <citation type="submission" date="2020-01" db="EMBL/GenBank/DDBJ databases">
        <authorList>
            <person name="Mishra B."/>
        </authorList>
    </citation>
    <scope>NUCLEOTIDE SEQUENCE [LARGE SCALE GENOMIC DNA]</scope>
</reference>
<keyword evidence="8" id="KW-0862">Zinc</keyword>
<dbReference type="Gene3D" id="3.40.800.20">
    <property type="entry name" value="Histone deacetylase domain"/>
    <property type="match status" value="1"/>
</dbReference>
<feature type="compositionally biased region" description="Basic residues" evidence="14">
    <location>
        <begin position="1"/>
        <end position="11"/>
    </location>
</feature>
<evidence type="ECO:0000256" key="14">
    <source>
        <dbReference type="SAM" id="MobiDB-lite"/>
    </source>
</evidence>
<comment type="cofactor">
    <cofactor evidence="1">
        <name>Zn(2+)</name>
        <dbReference type="ChEBI" id="CHEBI:29105"/>
    </cofactor>
</comment>
<dbReference type="EC" id="3.5.1.98" evidence="4"/>
<evidence type="ECO:0000313" key="17">
    <source>
        <dbReference type="Proteomes" id="UP000467841"/>
    </source>
</evidence>
<dbReference type="InterPro" id="IPR000286">
    <property type="entry name" value="HDACs"/>
</dbReference>
<dbReference type="InterPro" id="IPR010561">
    <property type="entry name" value="LIN-9/ALY1"/>
</dbReference>
<dbReference type="InterPro" id="IPR033471">
    <property type="entry name" value="DIRP"/>
</dbReference>
<dbReference type="GO" id="GO:0006357">
    <property type="term" value="P:regulation of transcription by RNA polymerase II"/>
    <property type="evidence" value="ECO:0007669"/>
    <property type="project" value="TreeGrafter"/>
</dbReference>
<feature type="compositionally biased region" description="Polar residues" evidence="14">
    <location>
        <begin position="12"/>
        <end position="25"/>
    </location>
</feature>
<dbReference type="GO" id="GO:0005654">
    <property type="term" value="C:nucleoplasm"/>
    <property type="evidence" value="ECO:0007669"/>
    <property type="project" value="TreeGrafter"/>
</dbReference>
<feature type="compositionally biased region" description="Basic and acidic residues" evidence="14">
    <location>
        <begin position="758"/>
        <end position="767"/>
    </location>
</feature>
<feature type="compositionally biased region" description="Basic and acidic residues" evidence="14">
    <location>
        <begin position="279"/>
        <end position="300"/>
    </location>
</feature>
<evidence type="ECO:0000256" key="3">
    <source>
        <dbReference type="ARBA" id="ARBA00007738"/>
    </source>
</evidence>
<keyword evidence="10" id="KW-0805">Transcription regulation</keyword>
<dbReference type="GO" id="GO:0017053">
    <property type="term" value="C:transcription repressor complex"/>
    <property type="evidence" value="ECO:0007669"/>
    <property type="project" value="InterPro"/>
</dbReference>
<dbReference type="Proteomes" id="UP000467841">
    <property type="component" value="Unassembled WGS sequence"/>
</dbReference>
<dbReference type="InterPro" id="IPR029063">
    <property type="entry name" value="SAM-dependent_MTases_sf"/>
</dbReference>
<dbReference type="SUPFAM" id="SSF53335">
    <property type="entry name" value="S-adenosyl-L-methionine-dependent methyltransferases"/>
    <property type="match status" value="1"/>
</dbReference>
<dbReference type="GO" id="GO:0141221">
    <property type="term" value="F:histone deacetylase activity, hydrolytic mechanism"/>
    <property type="evidence" value="ECO:0007669"/>
    <property type="project" value="UniProtKB-EC"/>
</dbReference>
<feature type="region of interest" description="Disordered" evidence="14">
    <location>
        <begin position="114"/>
        <end position="154"/>
    </location>
</feature>
<feature type="compositionally biased region" description="Basic and acidic residues" evidence="14">
    <location>
        <begin position="250"/>
        <end position="262"/>
    </location>
</feature>
<dbReference type="InterPro" id="IPR037138">
    <property type="entry name" value="His_deacetylse_dom_sf"/>
</dbReference>
<dbReference type="GO" id="GO:0051726">
    <property type="term" value="P:regulation of cell cycle"/>
    <property type="evidence" value="ECO:0007669"/>
    <property type="project" value="TreeGrafter"/>
</dbReference>
<feature type="compositionally biased region" description="Basic and acidic residues" evidence="14">
    <location>
        <begin position="847"/>
        <end position="861"/>
    </location>
</feature>
<dbReference type="Gene3D" id="3.40.50.150">
    <property type="entry name" value="Vaccinia Virus protein VP39"/>
    <property type="match status" value="1"/>
</dbReference>
<comment type="caution">
    <text evidence="16">The sequence shown here is derived from an EMBL/GenBank/DDBJ whole genome shotgun (WGS) entry which is preliminary data.</text>
</comment>
<dbReference type="GO" id="GO:0003677">
    <property type="term" value="F:DNA binding"/>
    <property type="evidence" value="ECO:0007669"/>
    <property type="project" value="TreeGrafter"/>
</dbReference>
<organism evidence="16 17">
    <name type="scientific">Microthlaspi erraticum</name>
    <dbReference type="NCBI Taxonomy" id="1685480"/>
    <lineage>
        <taxon>Eukaryota</taxon>
        <taxon>Viridiplantae</taxon>
        <taxon>Streptophyta</taxon>
        <taxon>Embryophyta</taxon>
        <taxon>Tracheophyta</taxon>
        <taxon>Spermatophyta</taxon>
        <taxon>Magnoliopsida</taxon>
        <taxon>eudicotyledons</taxon>
        <taxon>Gunneridae</taxon>
        <taxon>Pentapetalae</taxon>
        <taxon>rosids</taxon>
        <taxon>malvids</taxon>
        <taxon>Brassicales</taxon>
        <taxon>Brassicaceae</taxon>
        <taxon>Coluteocarpeae</taxon>
        <taxon>Microthlaspi</taxon>
    </lineage>
</organism>
<dbReference type="InterPro" id="IPR023696">
    <property type="entry name" value="Ureohydrolase_dom_sf"/>
</dbReference>
<feature type="region of interest" description="Disordered" evidence="14">
    <location>
        <begin position="1"/>
        <end position="40"/>
    </location>
</feature>
<dbReference type="SUPFAM" id="SSF52768">
    <property type="entry name" value="Arginase/deacetylase"/>
    <property type="match status" value="1"/>
</dbReference>
<dbReference type="InterPro" id="IPR009057">
    <property type="entry name" value="Homeodomain-like_sf"/>
</dbReference>
<sequence>MAPSKKSKSVNKRFTNEASPEISHSSKTKQRKKKLTDKLGPQWTRGELERFYDSYRKHGGDWKKVAAAVRNNRSVDMVEALFYMNRAYLSLPEGTASVAGLIAMMTDHYSVIEGSESEEEEGPEATVVPRKYQKRKRAKAPPSGSQEEVIPPHPIASAEGCLPFLKLTKVYGKERRATGKRTPRFLVPSPRRMDDREGYTPPNKRSKKQLDADDDDEYAHVVALKSRRGGGSPYRRTELNDSTPVGKLSKAKEAQSKQRDSYMFENGMGISRDRRHKNGAPDRDGTLEVSKKGKSVRCEEAEGNDSDDSGEACRANERLRTKSQKGTVYVEASGDELDALRALAEMSASLSPARLMESESSAQLKEERIANNMDEKSKTLETVSTRHHREKAKQAGPEDSLLHEISAADSRKPKPAQESIDCNAVSVGELSTSKRKRKPKELGEDDNLKTLVKARRAGQGPAKQPKTVKTSAEFPSTNDKIRTEPDVIVTATQVSDLGPANLPQKPPNRRKIGLKKSLQERAKSSETTQDKPHNDEKNSEHKSLKEKVSTCLSCPLVRRRCKFEWFYSAIDYPWFAKMEFIDYLNHVGLGHVPRLTRLEWSVIKSSLGRPRRFSERFLQEERDKLKQYRESVRKHYTELRAGAKEGLPTDLARPLSVGNRVIAIHPKTREICDGKILAVDHNKCTILFDELGVDVVMDIDCMPLNPLEYMPEGLRRQIDNCLSISKEAQFNRRLNSDASVLFPPSVLENIDSSIKPPVKQDDKDRPVTTDQLHNTNIGKARRAEIQRPRMLQHTSDAQEMEPEMLRIVSGSKSIAQAMVDAAMKAASSVKDGEDAGKMVQQALDSISEHQDQSNGSLDHHQSRSPSNTAEQMANGFIGSGRDETQMPSELITSCVATWLMIQMCTEKQYPPADVAQLMETAVSNLQPRCPQNMPIYREIQTCMGWIKTQIMALVASPNLTICSSLRCQISNSVMRSVIKVLTNEILELDKEIGFRLQILLGNAEENIDIGAEEVQAAAGNDRRLATTGESSGNNKGDDDGKVGGKSQRKVGLAYDEAMCKHHTPDGKDHPECPDRIKAIWNKLELAGVSQRCVVLGGRKAEDKHLQLVHTKEHVKLVKSLSTKQKDYRRNRIASQLNSIYLNGGSSEAAYLAAGSVVEVAEKVAEGELDSGFAIVRPPGHHAEADEAMGFCLFNNVAVAASYLLNERPDLGIKKILIVDWDVHHGNGTQKMFWKDPRVLFFSVHRHEYGGFYPAGDDGYYSMVGEGTGEGFNINVPWEHGRCGDADYLAAWDHILIPVAKEFNPDIILLSAGFDAAIRDPLGGCRVTPYGYSVMLKKLMDFAQGKIAMALEGGYNLDSIAKSSLACVQTLLEDKAIQGSSEAYPFESSWRVIQAVRKRLSAYWPSLADELSWKLIDQKTPTPSILISSSDSETSLGNAEENLAEAEAAAVDGGQADAEAAGLGVFPKHNAGTSVIPNQGSSTSAAAQVSAIKSGVCEQQWPRSLFLSNFSHHRFTFLASSLPSLLLQHSISVQNPIFLRRSNTRSRRNRTSNDDEGIPATEVKTIAKFKSRHNYIRVIDISRKADHPLAGSRLLLLDNPGNIHSISFLLKTLTDCYFDVFATLPPTIPPGPIGVLGFGAGSTARLILELYPPEITIHGWEIDPSVIDVGREFFGLSKLEMDHKGRIFINIGDALSASVRTGFSGILVDLFSKGSVIKELQDPKVWESLKSRLRKRGRIMVNVGGRCVEAEDSERDGDLVMEETLKAMSSVFGDKLFVLTLGNGNDSSVALTGDLPDLDAWKERLPVRELSSYVDLWRPYSEIEMLEPHEA</sequence>
<accession>A0A6D2IDL4</accession>
<evidence type="ECO:0000256" key="9">
    <source>
        <dbReference type="ARBA" id="ARBA00022853"/>
    </source>
</evidence>
<dbReference type="GO" id="GO:0050793">
    <property type="term" value="P:regulation of developmental process"/>
    <property type="evidence" value="ECO:0007669"/>
    <property type="project" value="UniProtKB-ARBA"/>
</dbReference>
<dbReference type="SUPFAM" id="SSF46689">
    <property type="entry name" value="Homeodomain-like"/>
    <property type="match status" value="1"/>
</dbReference>
<evidence type="ECO:0000256" key="12">
    <source>
        <dbReference type="ARBA" id="ARBA00023242"/>
    </source>
</evidence>
<dbReference type="SMART" id="SM01135">
    <property type="entry name" value="DIRP"/>
    <property type="match status" value="1"/>
</dbReference>
<evidence type="ECO:0000256" key="4">
    <source>
        <dbReference type="ARBA" id="ARBA00012111"/>
    </source>
</evidence>
<comment type="catalytic activity">
    <reaction evidence="13">
        <text>N(6)-acetyl-L-lysyl-[histone] + H2O = L-lysyl-[histone] + acetate</text>
        <dbReference type="Rhea" id="RHEA:58196"/>
        <dbReference type="Rhea" id="RHEA-COMP:9845"/>
        <dbReference type="Rhea" id="RHEA-COMP:11338"/>
        <dbReference type="ChEBI" id="CHEBI:15377"/>
        <dbReference type="ChEBI" id="CHEBI:29969"/>
        <dbReference type="ChEBI" id="CHEBI:30089"/>
        <dbReference type="ChEBI" id="CHEBI:61930"/>
        <dbReference type="EC" id="3.5.1.98"/>
    </reaction>
    <physiologicalReaction direction="left-to-right" evidence="13">
        <dbReference type="Rhea" id="RHEA:58197"/>
    </physiologicalReaction>
</comment>
<keyword evidence="17" id="KW-1185">Reference proteome</keyword>
<dbReference type="PANTHER" id="PTHR21689:SF8">
    <property type="entry name" value="DIRP DOMAIN-CONTAINING PROTEIN"/>
    <property type="match status" value="1"/>
</dbReference>
<evidence type="ECO:0000256" key="1">
    <source>
        <dbReference type="ARBA" id="ARBA00001947"/>
    </source>
</evidence>
<evidence type="ECO:0000256" key="13">
    <source>
        <dbReference type="ARBA" id="ARBA00049416"/>
    </source>
</evidence>
<feature type="region of interest" description="Disordered" evidence="14">
    <location>
        <begin position="752"/>
        <end position="801"/>
    </location>
</feature>
<evidence type="ECO:0000256" key="11">
    <source>
        <dbReference type="ARBA" id="ARBA00023163"/>
    </source>
</evidence>
<feature type="compositionally biased region" description="Basic and acidic residues" evidence="14">
    <location>
        <begin position="517"/>
        <end position="544"/>
    </location>
</feature>
<dbReference type="EMBL" id="CACVBM020000921">
    <property type="protein sequence ID" value="CAA7024704.1"/>
    <property type="molecule type" value="Genomic_DNA"/>
</dbReference>
<proteinExistence type="inferred from homology"/>
<feature type="compositionally biased region" description="Basic residues" evidence="14">
    <location>
        <begin position="26"/>
        <end position="35"/>
    </location>
</feature>
<evidence type="ECO:0000256" key="7">
    <source>
        <dbReference type="ARBA" id="ARBA00022801"/>
    </source>
</evidence>
<protein>
    <recommendedName>
        <fullName evidence="4">histone deacetylase</fullName>
        <ecNumber evidence="4">3.5.1.98</ecNumber>
    </recommendedName>
</protein>
<dbReference type="Pfam" id="PF00850">
    <property type="entry name" value="Hist_deacetyl"/>
    <property type="match status" value="1"/>
</dbReference>
<feature type="compositionally biased region" description="Acidic residues" evidence="14">
    <location>
        <begin position="301"/>
        <end position="310"/>
    </location>
</feature>
<evidence type="ECO:0000259" key="15">
    <source>
        <dbReference type="SMART" id="SM01135"/>
    </source>
</evidence>
<dbReference type="PRINTS" id="PR01270">
    <property type="entry name" value="HDASUPER"/>
</dbReference>
<dbReference type="OrthoDB" id="2339771at2759"/>
<dbReference type="PANTHER" id="PTHR21689">
    <property type="entry name" value="LIN-9"/>
    <property type="match status" value="1"/>
</dbReference>
<feature type="compositionally biased region" description="Polar residues" evidence="14">
    <location>
        <begin position="467"/>
        <end position="478"/>
    </location>
</feature>